<organism evidence="1 2">
    <name type="scientific">Pleurodeles waltl</name>
    <name type="common">Iberian ribbed newt</name>
    <dbReference type="NCBI Taxonomy" id="8319"/>
    <lineage>
        <taxon>Eukaryota</taxon>
        <taxon>Metazoa</taxon>
        <taxon>Chordata</taxon>
        <taxon>Craniata</taxon>
        <taxon>Vertebrata</taxon>
        <taxon>Euteleostomi</taxon>
        <taxon>Amphibia</taxon>
        <taxon>Batrachia</taxon>
        <taxon>Caudata</taxon>
        <taxon>Salamandroidea</taxon>
        <taxon>Salamandridae</taxon>
        <taxon>Pleurodelinae</taxon>
        <taxon>Pleurodeles</taxon>
    </lineage>
</organism>
<keyword evidence="2" id="KW-1185">Reference proteome</keyword>
<dbReference type="Proteomes" id="UP001066276">
    <property type="component" value="Chromosome 4_1"/>
</dbReference>
<evidence type="ECO:0000313" key="2">
    <source>
        <dbReference type="Proteomes" id="UP001066276"/>
    </source>
</evidence>
<sequence length="204" mass="23444">MQRYPGGLQTAETARLSTGGNLAVPAVRPWCFRHGRNVVVRKALWRQSDRDPGGLVTAWVTMRPIVSSAIDIIQTDMSLSQHGQSQLRSIMQLGWTLQILKHGHVPWKYIKSSDLSSAFNLSREQQIMAKKEVSYTMLTIEKLPFTVAESHLTLWLMHSIINLPISTYRITKCLKHFEVGSYEWLEDSFIKEEWDLPFENKCVE</sequence>
<gene>
    <name evidence="1" type="ORF">NDU88_001939</name>
</gene>
<protein>
    <submittedName>
        <fullName evidence="1">Uncharacterized protein</fullName>
    </submittedName>
</protein>
<reference evidence="1" key="1">
    <citation type="journal article" date="2022" name="bioRxiv">
        <title>Sequencing and chromosome-scale assembly of the giantPleurodeles waltlgenome.</title>
        <authorList>
            <person name="Brown T."/>
            <person name="Elewa A."/>
            <person name="Iarovenko S."/>
            <person name="Subramanian E."/>
            <person name="Araus A.J."/>
            <person name="Petzold A."/>
            <person name="Susuki M."/>
            <person name="Suzuki K.-i.T."/>
            <person name="Hayashi T."/>
            <person name="Toyoda A."/>
            <person name="Oliveira C."/>
            <person name="Osipova E."/>
            <person name="Leigh N.D."/>
            <person name="Simon A."/>
            <person name="Yun M.H."/>
        </authorList>
    </citation>
    <scope>NUCLEOTIDE SEQUENCE</scope>
    <source>
        <strain evidence="1">20211129_DDA</strain>
        <tissue evidence="1">Liver</tissue>
    </source>
</reference>
<dbReference type="AlphaFoldDB" id="A0AAV7T0S8"/>
<comment type="caution">
    <text evidence="1">The sequence shown here is derived from an EMBL/GenBank/DDBJ whole genome shotgun (WGS) entry which is preliminary data.</text>
</comment>
<proteinExistence type="predicted"/>
<name>A0AAV7T0S8_PLEWA</name>
<dbReference type="EMBL" id="JANPWB010000007">
    <property type="protein sequence ID" value="KAJ1170058.1"/>
    <property type="molecule type" value="Genomic_DNA"/>
</dbReference>
<evidence type="ECO:0000313" key="1">
    <source>
        <dbReference type="EMBL" id="KAJ1170058.1"/>
    </source>
</evidence>
<accession>A0AAV7T0S8</accession>